<evidence type="ECO:0000256" key="1">
    <source>
        <dbReference type="SAM" id="MobiDB-lite"/>
    </source>
</evidence>
<comment type="caution">
    <text evidence="2">The sequence shown here is derived from an EMBL/GenBank/DDBJ whole genome shotgun (WGS) entry which is preliminary data.</text>
</comment>
<organism evidence="2 3">
    <name type="scientific">Corallococcus sicarius</name>
    <dbReference type="NCBI Taxonomy" id="2316726"/>
    <lineage>
        <taxon>Bacteria</taxon>
        <taxon>Pseudomonadati</taxon>
        <taxon>Myxococcota</taxon>
        <taxon>Myxococcia</taxon>
        <taxon>Myxococcales</taxon>
        <taxon>Cystobacterineae</taxon>
        <taxon>Myxococcaceae</taxon>
        <taxon>Corallococcus</taxon>
    </lineage>
</organism>
<evidence type="ECO:0000313" key="3">
    <source>
        <dbReference type="Proteomes" id="UP000273405"/>
    </source>
</evidence>
<dbReference type="RefSeq" id="WP_120626029.1">
    <property type="nucleotide sequence ID" value="NZ_RAWG01000084.1"/>
</dbReference>
<dbReference type="OrthoDB" id="9814092at2"/>
<sequence>MPPLIPSSEQLGLVSPALGPWFNNPLGALPAPGDDLSVSVTLPAGTQWLPPATGTLSLHVQKAPQPQQRPSPRLPRGVDGGAAPFGTDHLVALFTLLPEVEARLDALLSGVLGPPDGRAPTAGTRSRARVRTLALELLEPAVLNTNRWDVDPTLVGLGNASQQAQTLGLKLEVETGTALINGPLPMSDLKRAGRINSAFQPLLVARASLPVKLWAFDHRGRPVDAGAVAAWWQQLANAFLVPGSANTLWASGLVGTDQRTQAVQDARTVHLVNAHLASPVEGLDTLTTNATGTGQVRRATGAGAVSLALPAPVPNAPVRRLGLLPQGRMGTSVQLWPATVTAPARDFVRVALVDVEQHLLGHGRSSNAVMTRTTPPIQPSPSPVLLDTTDEVVGAMVQTLSGTGERTLLCSTVERDLGALLPPPPIPGTAPITFPLLSGEDLTVEALRGGGTADNGVITGQRVLVTLRLGTELAGAWVRVWPQGFDNESARHFRMDGGAGPVRVDGQARVVVTLPDGDLNASAPLSLDVLVVARARESRHSAGLRIQRPTPVGGAPVALASANAPLLVCELNAQPFANASALNGVIPSGATVVALSTPPALVDRATIPNTAWAAPTLASTLNALRLELTPPAFRQIPKGDPAERFTGAGAAVRTLERVTLSSFLASPGLRPPAAPLPSQERQEVIAGRVDRANGQVEAVIGATPCLSRYHELLPHLQAHPGAPGAPEVHGTGARLVGPAAVRAAELLRERLHSTTPALATAAATPLPQPQAPANATVWTTVLQTVAAAVEGEAPLVPQATTIPFYPFGQSLTDALAFLSGRIPGMPAAPPGAAEAASVARALDRRVRVATRGAREGWASLLGAIERAQDFVYIETPAFDPVTFIGDPQLETQPGRTPWHALIERLAAVPGLHAFVCLPVDLMPGLPSRLARLRDELIAGLESASTRVVVFSPATGPGRSLRLASTTVIVDDVYALTGTTHLSRRGLTFDSSVAVATFDEQLVDDRAREVRDFRRTLMAGRLGVDLALLPDEPLALFDAIRRLIDTGGRTRLAVEPYKTPEQPTGNLTADAWNPDGSPGTSLDILARLTALLTGIQAELEEELPAP</sequence>
<protein>
    <submittedName>
        <fullName evidence="2">Uncharacterized protein</fullName>
    </submittedName>
</protein>
<accession>A0A3A8NT11</accession>
<keyword evidence="3" id="KW-1185">Reference proteome</keyword>
<feature type="region of interest" description="Disordered" evidence="1">
    <location>
        <begin position="62"/>
        <end position="81"/>
    </location>
</feature>
<dbReference type="Proteomes" id="UP000273405">
    <property type="component" value="Unassembled WGS sequence"/>
</dbReference>
<proteinExistence type="predicted"/>
<dbReference type="AlphaFoldDB" id="A0A3A8NT11"/>
<gene>
    <name evidence="2" type="ORF">D7X12_15385</name>
</gene>
<dbReference type="SUPFAM" id="SSF56024">
    <property type="entry name" value="Phospholipase D/nuclease"/>
    <property type="match status" value="1"/>
</dbReference>
<name>A0A3A8NT11_9BACT</name>
<dbReference type="EMBL" id="RAWG01000084">
    <property type="protein sequence ID" value="RKH42584.1"/>
    <property type="molecule type" value="Genomic_DNA"/>
</dbReference>
<evidence type="ECO:0000313" key="2">
    <source>
        <dbReference type="EMBL" id="RKH42584.1"/>
    </source>
</evidence>
<reference evidence="3" key="1">
    <citation type="submission" date="2018-09" db="EMBL/GenBank/DDBJ databases">
        <authorList>
            <person name="Livingstone P.G."/>
            <person name="Whitworth D.E."/>
        </authorList>
    </citation>
    <scope>NUCLEOTIDE SEQUENCE [LARGE SCALE GENOMIC DNA]</scope>
    <source>
        <strain evidence="3">CA040B</strain>
    </source>
</reference>